<proteinExistence type="predicted"/>
<dbReference type="Proteomes" id="UP000587586">
    <property type="component" value="Unassembled WGS sequence"/>
</dbReference>
<evidence type="ECO:0000256" key="1">
    <source>
        <dbReference type="SAM" id="MobiDB-lite"/>
    </source>
</evidence>
<reference evidence="3" key="1">
    <citation type="submission" date="2020-06" db="EMBL/GenBank/DDBJ databases">
        <title>Draft genomic sequecing of Geomonas sp. Red745.</title>
        <authorList>
            <person name="Itoh H."/>
            <person name="Xu Z.X."/>
            <person name="Ushijima N."/>
            <person name="Masuda Y."/>
            <person name="Shiratori Y."/>
            <person name="Senoo K."/>
        </authorList>
    </citation>
    <scope>NUCLEOTIDE SEQUENCE [LARGE SCALE GENOMIC DNA]</scope>
    <source>
        <strain evidence="3">Red745</strain>
    </source>
</reference>
<keyword evidence="3" id="KW-1185">Reference proteome</keyword>
<evidence type="ECO:0000313" key="2">
    <source>
        <dbReference type="EMBL" id="GFO66575.1"/>
    </source>
</evidence>
<name>A0A6V8N250_9BACT</name>
<feature type="region of interest" description="Disordered" evidence="1">
    <location>
        <begin position="1"/>
        <end position="47"/>
    </location>
</feature>
<evidence type="ECO:0000313" key="3">
    <source>
        <dbReference type="Proteomes" id="UP000587586"/>
    </source>
</evidence>
<dbReference type="AlphaFoldDB" id="A0A6V8N250"/>
<gene>
    <name evidence="2" type="ORF">GMLC_01540</name>
</gene>
<protein>
    <submittedName>
        <fullName evidence="2">Uncharacterized protein</fullName>
    </submittedName>
</protein>
<sequence>MSKPVDPLVHSPLGPAGAPCVPSRREDALSEPVGTGPAPAANTDTPAQVGVSALHSRAGRCACREIPLDLFREGANISELSLRQSRCLTPLTLSSRAAQDLLRQF</sequence>
<accession>A0A6V8N250</accession>
<comment type="caution">
    <text evidence="2">The sequence shown here is derived from an EMBL/GenBank/DDBJ whole genome shotgun (WGS) entry which is preliminary data.</text>
</comment>
<organism evidence="2 3">
    <name type="scientific">Geomonas limicola</name>
    <dbReference type="NCBI Taxonomy" id="2740186"/>
    <lineage>
        <taxon>Bacteria</taxon>
        <taxon>Pseudomonadati</taxon>
        <taxon>Thermodesulfobacteriota</taxon>
        <taxon>Desulfuromonadia</taxon>
        <taxon>Geobacterales</taxon>
        <taxon>Geobacteraceae</taxon>
        <taxon>Geomonas</taxon>
    </lineage>
</organism>
<dbReference type="EMBL" id="BLXZ01000001">
    <property type="protein sequence ID" value="GFO66575.1"/>
    <property type="molecule type" value="Genomic_DNA"/>
</dbReference>